<comment type="caution">
    <text evidence="1">The sequence shown here is derived from an EMBL/GenBank/DDBJ whole genome shotgun (WGS) entry which is preliminary data.</text>
</comment>
<proteinExistence type="predicted"/>
<name>A0A834TV49_9FABA</name>
<dbReference type="AlphaFoldDB" id="A0A834TV49"/>
<gene>
    <name evidence="1" type="ORF">G2W53_018430</name>
</gene>
<evidence type="ECO:0000313" key="2">
    <source>
        <dbReference type="Proteomes" id="UP000634136"/>
    </source>
</evidence>
<accession>A0A834TV49</accession>
<sequence>MGSLDAGDLGWWRAEVETILLNGKDPLEFEEGESKRILYLDRLWRASGTTHAKGLFGSLN</sequence>
<evidence type="ECO:0000313" key="1">
    <source>
        <dbReference type="EMBL" id="KAF7827266.1"/>
    </source>
</evidence>
<protein>
    <submittedName>
        <fullName evidence="1">Uncharacterized protein</fullName>
    </submittedName>
</protein>
<dbReference type="EMBL" id="JAAIUW010000006">
    <property type="protein sequence ID" value="KAF7827266.1"/>
    <property type="molecule type" value="Genomic_DNA"/>
</dbReference>
<organism evidence="1 2">
    <name type="scientific">Senna tora</name>
    <dbReference type="NCBI Taxonomy" id="362788"/>
    <lineage>
        <taxon>Eukaryota</taxon>
        <taxon>Viridiplantae</taxon>
        <taxon>Streptophyta</taxon>
        <taxon>Embryophyta</taxon>
        <taxon>Tracheophyta</taxon>
        <taxon>Spermatophyta</taxon>
        <taxon>Magnoliopsida</taxon>
        <taxon>eudicotyledons</taxon>
        <taxon>Gunneridae</taxon>
        <taxon>Pentapetalae</taxon>
        <taxon>rosids</taxon>
        <taxon>fabids</taxon>
        <taxon>Fabales</taxon>
        <taxon>Fabaceae</taxon>
        <taxon>Caesalpinioideae</taxon>
        <taxon>Cassia clade</taxon>
        <taxon>Senna</taxon>
    </lineage>
</organism>
<keyword evidence="2" id="KW-1185">Reference proteome</keyword>
<dbReference type="Proteomes" id="UP000634136">
    <property type="component" value="Unassembled WGS sequence"/>
</dbReference>
<reference evidence="1" key="1">
    <citation type="submission" date="2020-09" db="EMBL/GenBank/DDBJ databases">
        <title>Genome-Enabled Discovery of Anthraquinone Biosynthesis in Senna tora.</title>
        <authorList>
            <person name="Kang S.-H."/>
            <person name="Pandey R.P."/>
            <person name="Lee C.-M."/>
            <person name="Sim J.-S."/>
            <person name="Jeong J.-T."/>
            <person name="Choi B.-S."/>
            <person name="Jung M."/>
            <person name="Ginzburg D."/>
            <person name="Zhao K."/>
            <person name="Won S.Y."/>
            <person name="Oh T.-J."/>
            <person name="Yu Y."/>
            <person name="Kim N.-H."/>
            <person name="Lee O.R."/>
            <person name="Lee T.-H."/>
            <person name="Bashyal P."/>
            <person name="Kim T.-S."/>
            <person name="Lee W.-H."/>
            <person name="Kawkins C."/>
            <person name="Kim C.-K."/>
            <person name="Kim J.S."/>
            <person name="Ahn B.O."/>
            <person name="Rhee S.Y."/>
            <person name="Sohng J.K."/>
        </authorList>
    </citation>
    <scope>NUCLEOTIDE SEQUENCE</scope>
    <source>
        <tissue evidence="1">Leaf</tissue>
    </source>
</reference>